<dbReference type="RefSeq" id="WP_092454380.1">
    <property type="nucleotide sequence ID" value="NZ_FOJI01000009.1"/>
</dbReference>
<reference evidence="1 2" key="1">
    <citation type="submission" date="2016-10" db="EMBL/GenBank/DDBJ databases">
        <authorList>
            <person name="de Groot N.N."/>
        </authorList>
    </citation>
    <scope>NUCLEOTIDE SEQUENCE [LARGE SCALE GENOMIC DNA]</scope>
    <source>
        <strain evidence="1 2">DSM 9179</strain>
    </source>
</reference>
<protein>
    <submittedName>
        <fullName evidence="1">Putative aldouronate transport system substrate-binding protein</fullName>
    </submittedName>
</protein>
<gene>
    <name evidence="1" type="ORF">SAMN05421659_10961</name>
</gene>
<dbReference type="Pfam" id="PF13416">
    <property type="entry name" value="SBP_bac_8"/>
    <property type="match status" value="1"/>
</dbReference>
<keyword evidence="2" id="KW-1185">Reference proteome</keyword>
<proteinExistence type="predicted"/>
<dbReference type="InterPro" id="IPR050490">
    <property type="entry name" value="Bact_solute-bd_prot1"/>
</dbReference>
<accession>A0A1I0QT16</accession>
<dbReference type="PANTHER" id="PTHR43649">
    <property type="entry name" value="ARABINOSE-BINDING PROTEIN-RELATED"/>
    <property type="match status" value="1"/>
</dbReference>
<dbReference type="Proteomes" id="UP000199701">
    <property type="component" value="Unassembled WGS sequence"/>
</dbReference>
<organism evidence="1 2">
    <name type="scientific">[Clostridium] fimetarium</name>
    <dbReference type="NCBI Taxonomy" id="99656"/>
    <lineage>
        <taxon>Bacteria</taxon>
        <taxon>Bacillati</taxon>
        <taxon>Bacillota</taxon>
        <taxon>Clostridia</taxon>
        <taxon>Lachnospirales</taxon>
        <taxon>Lachnospiraceae</taxon>
    </lineage>
</organism>
<dbReference type="PANTHER" id="PTHR43649:SF12">
    <property type="entry name" value="DIACETYLCHITOBIOSE BINDING PROTEIN DASA"/>
    <property type="match status" value="1"/>
</dbReference>
<dbReference type="Gene3D" id="3.40.190.10">
    <property type="entry name" value="Periplasmic binding protein-like II"/>
    <property type="match status" value="2"/>
</dbReference>
<dbReference type="EMBL" id="FOJI01000009">
    <property type="protein sequence ID" value="SEW30526.1"/>
    <property type="molecule type" value="Genomic_DNA"/>
</dbReference>
<evidence type="ECO:0000313" key="2">
    <source>
        <dbReference type="Proteomes" id="UP000199701"/>
    </source>
</evidence>
<dbReference type="SUPFAM" id="SSF53850">
    <property type="entry name" value="Periplasmic binding protein-like II"/>
    <property type="match status" value="1"/>
</dbReference>
<name>A0A1I0QT16_9FIRM</name>
<dbReference type="InterPro" id="IPR006059">
    <property type="entry name" value="SBP"/>
</dbReference>
<dbReference type="PROSITE" id="PS51257">
    <property type="entry name" value="PROKAR_LIPOPROTEIN"/>
    <property type="match status" value="1"/>
</dbReference>
<dbReference type="STRING" id="99656.SAMN05421659_10961"/>
<dbReference type="OrthoDB" id="54751at2"/>
<dbReference type="AlphaFoldDB" id="A0A1I0QT16"/>
<evidence type="ECO:0000313" key="1">
    <source>
        <dbReference type="EMBL" id="SEW30526.1"/>
    </source>
</evidence>
<sequence length="508" mass="57960">MKNVKKYATYVLCVAFGCIGITSCAKSTTEKEKVEISILAKNSWYSNVDYADSQIVNTVIQNSGYSVNWKLNAPSNYYDTVRPLLLQQKSYLADIIQVPDLDANADYINTGNFIKLDEYLDYMPNFKKYLEEDPAIKASLKAEDGHIYYVPQTVHTQNYQPCIMYNMEWLDKLGLEVPTTLDEFVQVLRAFKANDMNGNKIADEIPLSITADFLPYMFGPAFGIELVNGFYADEMGVVHYSYCEDENYKAYLKFLNQLYNEGLLESDFSSLTRDNIMQRCKNNQTGIIFDFSWQMSSLYSAQYSQYDGSNPIFYGAQPLSGKYQGYYIGRNEISGLFGVMTSSDKIIDSVKLLDYIMSEDAQKLYCWGIEGESYIVNDNGEKEFTEKASDDTWLQKLGINPVCMPSRQSVAAVDAHLPNWHSDVDKQLVTYIRKPFPFIFATSAETEIDHGYTNYIAQYVSQEGIGFITGKLSLDSFDLYLTTLKSMNIDAVIRVKQAQYDRYVKAYN</sequence>